<feature type="binding site" evidence="10">
    <location>
        <position position="99"/>
    </location>
    <ligand>
        <name>Mg(2+)</name>
        <dbReference type="ChEBI" id="CHEBI:18420"/>
        <label>1</label>
    </ligand>
</feature>
<dbReference type="PANTHER" id="PTHR10642">
    <property type="entry name" value="RIBONUCLEASE H1"/>
    <property type="match status" value="1"/>
</dbReference>
<organism evidence="13 14">
    <name type="scientific">Micromonospora lutea</name>
    <dbReference type="NCBI Taxonomy" id="419825"/>
    <lineage>
        <taxon>Bacteria</taxon>
        <taxon>Bacillati</taxon>
        <taxon>Actinomycetota</taxon>
        <taxon>Actinomycetes</taxon>
        <taxon>Micromonosporales</taxon>
        <taxon>Micromonosporaceae</taxon>
        <taxon>Micromonospora</taxon>
    </lineage>
</organism>
<evidence type="ECO:0000313" key="14">
    <source>
        <dbReference type="Proteomes" id="UP000643165"/>
    </source>
</evidence>
<feature type="domain" description="RNase H type-1" evidence="12">
    <location>
        <begin position="51"/>
        <end position="193"/>
    </location>
</feature>
<dbReference type="NCBIfam" id="NF001236">
    <property type="entry name" value="PRK00203.1"/>
    <property type="match status" value="1"/>
</dbReference>
<comment type="function">
    <text evidence="10">Endonuclease that specifically degrades the RNA of RNA-DNA hybrids.</text>
</comment>
<evidence type="ECO:0000313" key="13">
    <source>
        <dbReference type="EMBL" id="GIJ20952.1"/>
    </source>
</evidence>
<dbReference type="Proteomes" id="UP000643165">
    <property type="component" value="Unassembled WGS sequence"/>
</dbReference>
<accession>A0ABQ4ISP6</accession>
<dbReference type="EMBL" id="BOPB01000007">
    <property type="protein sequence ID" value="GIJ20952.1"/>
    <property type="molecule type" value="Genomic_DNA"/>
</dbReference>
<feature type="binding site" evidence="10">
    <location>
        <position position="60"/>
    </location>
    <ligand>
        <name>Mg(2+)</name>
        <dbReference type="ChEBI" id="CHEBI:18420"/>
        <label>1</label>
    </ligand>
</feature>
<evidence type="ECO:0000256" key="4">
    <source>
        <dbReference type="ARBA" id="ARBA00012180"/>
    </source>
</evidence>
<evidence type="ECO:0000256" key="5">
    <source>
        <dbReference type="ARBA" id="ARBA00022722"/>
    </source>
</evidence>
<feature type="binding site" evidence="10">
    <location>
        <position position="121"/>
    </location>
    <ligand>
        <name>Mg(2+)</name>
        <dbReference type="ChEBI" id="CHEBI:18420"/>
        <label>1</label>
    </ligand>
</feature>
<comment type="subunit">
    <text evidence="3 10">Monomer.</text>
</comment>
<keyword evidence="7 10" id="KW-0255">Endonuclease</keyword>
<gene>
    <name evidence="10" type="primary">rnhA</name>
    <name evidence="13" type="ORF">Vlu01_15760</name>
</gene>
<evidence type="ECO:0000256" key="7">
    <source>
        <dbReference type="ARBA" id="ARBA00022759"/>
    </source>
</evidence>
<keyword evidence="14" id="KW-1185">Reference proteome</keyword>
<dbReference type="InterPro" id="IPR022892">
    <property type="entry name" value="RNaseHI"/>
</dbReference>
<evidence type="ECO:0000256" key="9">
    <source>
        <dbReference type="ARBA" id="ARBA00022842"/>
    </source>
</evidence>
<comment type="cofactor">
    <cofactor evidence="10">
        <name>Mg(2+)</name>
        <dbReference type="ChEBI" id="CHEBI:18420"/>
    </cofactor>
    <text evidence="10">Binds 1 Mg(2+) ion per subunit. May bind a second metal ion at a regulatory site, or after substrate binding.</text>
</comment>
<dbReference type="EC" id="3.1.26.4" evidence="4 10"/>
<keyword evidence="5 10" id="KW-0540">Nuclease</keyword>
<comment type="similarity">
    <text evidence="2 10">Belongs to the RNase H family.</text>
</comment>
<comment type="subcellular location">
    <subcellularLocation>
        <location evidence="10">Cytoplasm</location>
    </subcellularLocation>
</comment>
<dbReference type="PANTHER" id="PTHR10642:SF26">
    <property type="entry name" value="RIBONUCLEASE H1"/>
    <property type="match status" value="1"/>
</dbReference>
<comment type="caution">
    <text evidence="13">The sequence shown here is derived from an EMBL/GenBank/DDBJ whole genome shotgun (WGS) entry which is preliminary data.</text>
</comment>
<dbReference type="CDD" id="cd09278">
    <property type="entry name" value="RNase_HI_prokaryote_like"/>
    <property type="match status" value="1"/>
</dbReference>
<evidence type="ECO:0000256" key="6">
    <source>
        <dbReference type="ARBA" id="ARBA00022723"/>
    </source>
</evidence>
<dbReference type="HAMAP" id="MF_00042">
    <property type="entry name" value="RNase_H"/>
    <property type="match status" value="1"/>
</dbReference>
<proteinExistence type="inferred from homology"/>
<comment type="catalytic activity">
    <reaction evidence="1 10">
        <text>Endonucleolytic cleavage to 5'-phosphomonoester.</text>
        <dbReference type="EC" id="3.1.26.4"/>
    </reaction>
</comment>
<evidence type="ECO:0000256" key="8">
    <source>
        <dbReference type="ARBA" id="ARBA00022801"/>
    </source>
</evidence>
<feature type="binding site" evidence="10">
    <location>
        <position position="60"/>
    </location>
    <ligand>
        <name>Mg(2+)</name>
        <dbReference type="ChEBI" id="CHEBI:18420"/>
        <label>2</label>
    </ligand>
</feature>
<dbReference type="PROSITE" id="PS50879">
    <property type="entry name" value="RNASE_H_1"/>
    <property type="match status" value="1"/>
</dbReference>
<keyword evidence="10" id="KW-0963">Cytoplasm</keyword>
<reference evidence="13 14" key="1">
    <citation type="submission" date="2021-01" db="EMBL/GenBank/DDBJ databases">
        <title>Whole genome shotgun sequence of Verrucosispora lutea NBRC 106530.</title>
        <authorList>
            <person name="Komaki H."/>
            <person name="Tamura T."/>
        </authorList>
    </citation>
    <scope>NUCLEOTIDE SEQUENCE [LARGE SCALE GENOMIC DNA]</scope>
    <source>
        <strain evidence="13 14">NBRC 106530</strain>
    </source>
</reference>
<protein>
    <recommendedName>
        <fullName evidence="4 10">Ribonuclease H</fullName>
        <shortName evidence="10">RNase H</shortName>
        <ecNumber evidence="4 10">3.1.26.4</ecNumber>
    </recommendedName>
</protein>
<feature type="region of interest" description="Disordered" evidence="11">
    <location>
        <begin position="1"/>
        <end position="33"/>
    </location>
</feature>
<evidence type="ECO:0000256" key="3">
    <source>
        <dbReference type="ARBA" id="ARBA00011245"/>
    </source>
</evidence>
<keyword evidence="6 10" id="KW-0479">Metal-binding</keyword>
<evidence type="ECO:0000256" key="2">
    <source>
        <dbReference type="ARBA" id="ARBA00005300"/>
    </source>
</evidence>
<dbReference type="InterPro" id="IPR036397">
    <property type="entry name" value="RNaseH_sf"/>
</dbReference>
<dbReference type="SUPFAM" id="SSF53098">
    <property type="entry name" value="Ribonuclease H-like"/>
    <property type="match status" value="1"/>
</dbReference>
<sequence length="204" mass="22325">MQHVRVARLRRSDQQLAVSHDSTHSVDPNGPSGFPWARRPVGFAAMVEETAGRMVRIWTDGACSGNPGPGGWGAVLRYGSHERELCGGEAGATTNNRMELTAAIEALESLTRPVTVELHTDSTYVRNGITSWLASWKRNGWLTAAKQPVKNADLWQRLEAACARHQITWLWVKGHNGHPENERADALANQGMNEARTAAAPTGR</sequence>
<evidence type="ECO:0000259" key="12">
    <source>
        <dbReference type="PROSITE" id="PS50879"/>
    </source>
</evidence>
<evidence type="ECO:0000256" key="1">
    <source>
        <dbReference type="ARBA" id="ARBA00000077"/>
    </source>
</evidence>
<evidence type="ECO:0000256" key="10">
    <source>
        <dbReference type="HAMAP-Rule" id="MF_00042"/>
    </source>
</evidence>
<evidence type="ECO:0000256" key="11">
    <source>
        <dbReference type="SAM" id="MobiDB-lite"/>
    </source>
</evidence>
<dbReference type="Pfam" id="PF00075">
    <property type="entry name" value="RNase_H"/>
    <property type="match status" value="1"/>
</dbReference>
<dbReference type="InterPro" id="IPR012337">
    <property type="entry name" value="RNaseH-like_sf"/>
</dbReference>
<dbReference type="Gene3D" id="3.30.420.10">
    <property type="entry name" value="Ribonuclease H-like superfamily/Ribonuclease H"/>
    <property type="match status" value="1"/>
</dbReference>
<name>A0ABQ4ISP6_9ACTN</name>
<keyword evidence="9 10" id="KW-0460">Magnesium</keyword>
<dbReference type="InterPro" id="IPR002156">
    <property type="entry name" value="RNaseH_domain"/>
</dbReference>
<keyword evidence="8 10" id="KW-0378">Hydrolase</keyword>
<feature type="binding site" evidence="10">
    <location>
        <position position="185"/>
    </location>
    <ligand>
        <name>Mg(2+)</name>
        <dbReference type="ChEBI" id="CHEBI:18420"/>
        <label>2</label>
    </ligand>
</feature>
<dbReference type="InterPro" id="IPR050092">
    <property type="entry name" value="RNase_H"/>
</dbReference>